<feature type="non-terminal residue" evidence="1">
    <location>
        <position position="29"/>
    </location>
</feature>
<accession>A0A382FNG0</accession>
<protein>
    <submittedName>
        <fullName evidence="1">Uncharacterized protein</fullName>
    </submittedName>
</protein>
<dbReference type="AlphaFoldDB" id="A0A382FNG0"/>
<dbReference type="EMBL" id="UINC01051017">
    <property type="protein sequence ID" value="SVB64666.1"/>
    <property type="molecule type" value="Genomic_DNA"/>
</dbReference>
<organism evidence="1">
    <name type="scientific">marine metagenome</name>
    <dbReference type="NCBI Taxonomy" id="408172"/>
    <lineage>
        <taxon>unclassified sequences</taxon>
        <taxon>metagenomes</taxon>
        <taxon>ecological metagenomes</taxon>
    </lineage>
</organism>
<evidence type="ECO:0000313" key="1">
    <source>
        <dbReference type="EMBL" id="SVB64666.1"/>
    </source>
</evidence>
<reference evidence="1" key="1">
    <citation type="submission" date="2018-05" db="EMBL/GenBank/DDBJ databases">
        <authorList>
            <person name="Lanie J.A."/>
            <person name="Ng W.-L."/>
            <person name="Kazmierczak K.M."/>
            <person name="Andrzejewski T.M."/>
            <person name="Davidsen T.M."/>
            <person name="Wayne K.J."/>
            <person name="Tettelin H."/>
            <person name="Glass J.I."/>
            <person name="Rusch D."/>
            <person name="Podicherti R."/>
            <person name="Tsui H.-C.T."/>
            <person name="Winkler M.E."/>
        </authorList>
    </citation>
    <scope>NUCLEOTIDE SEQUENCE</scope>
</reference>
<sequence length="29" mass="3400">MRTTVSQKKRPFKFYATNILGNFIPSRPT</sequence>
<gene>
    <name evidence="1" type="ORF">METZ01_LOCUS217520</name>
</gene>
<proteinExistence type="predicted"/>
<name>A0A382FNG0_9ZZZZ</name>